<feature type="region of interest" description="Disordered" evidence="4">
    <location>
        <begin position="142"/>
        <end position="168"/>
    </location>
</feature>
<evidence type="ECO:0000256" key="3">
    <source>
        <dbReference type="ARBA" id="ARBA00022795"/>
    </source>
</evidence>
<evidence type="ECO:0000259" key="5">
    <source>
        <dbReference type="Pfam" id="PF02120"/>
    </source>
</evidence>
<dbReference type="PANTHER" id="PTHR37533">
    <property type="entry name" value="FLAGELLAR HOOK-LENGTH CONTROL PROTEIN"/>
    <property type="match status" value="1"/>
</dbReference>
<comment type="similarity">
    <text evidence="2">Belongs to the FliK family.</text>
</comment>
<keyword evidence="6" id="KW-0966">Cell projection</keyword>
<reference evidence="6" key="1">
    <citation type="submission" date="2018-02" db="EMBL/GenBank/DDBJ databases">
        <authorList>
            <person name="Kim S.-K."/>
            <person name="Jung H.-I."/>
            <person name="Lee S.-W."/>
        </authorList>
    </citation>
    <scope>NUCLEOTIDE SEQUENCE</scope>
    <source>
        <strain evidence="6">SK3146</strain>
    </source>
</reference>
<feature type="region of interest" description="Disordered" evidence="4">
    <location>
        <begin position="447"/>
        <end position="499"/>
    </location>
</feature>
<evidence type="ECO:0000256" key="2">
    <source>
        <dbReference type="ARBA" id="ARBA00009149"/>
    </source>
</evidence>
<proteinExistence type="inferred from homology"/>
<dbReference type="InterPro" id="IPR001635">
    <property type="entry name" value="Flag_hook_Flik"/>
</dbReference>
<dbReference type="PANTHER" id="PTHR37533:SF2">
    <property type="entry name" value="FLAGELLAR HOOK-LENGTH CONTROL PROTEIN"/>
    <property type="match status" value="1"/>
</dbReference>
<keyword evidence="3" id="KW-1005">Bacterial flagellum biogenesis</keyword>
<keyword evidence="6" id="KW-0282">Flagellum</keyword>
<dbReference type="PRINTS" id="PR01007">
    <property type="entry name" value="FLGHOOKFLIK"/>
</dbReference>
<keyword evidence="6" id="KW-0969">Cilium</keyword>
<evidence type="ECO:0000313" key="6">
    <source>
        <dbReference type="EMBL" id="UQZ87338.1"/>
    </source>
</evidence>
<reference evidence="6" key="2">
    <citation type="journal article" date="2021" name="J Anim Sci Technol">
        <title>Complete genome sequence of Paenibacillus konkukensis sp. nov. SK3146 as a potential probiotic strain.</title>
        <authorList>
            <person name="Jung H.I."/>
            <person name="Park S."/>
            <person name="Niu K.M."/>
            <person name="Lee S.W."/>
            <person name="Kothari D."/>
            <person name="Yi K.J."/>
            <person name="Kim S.K."/>
        </authorList>
    </citation>
    <scope>NUCLEOTIDE SEQUENCE</scope>
    <source>
        <strain evidence="6">SK3146</strain>
    </source>
</reference>
<dbReference type="EMBL" id="CP027059">
    <property type="protein sequence ID" value="UQZ87338.1"/>
    <property type="molecule type" value="Genomic_DNA"/>
</dbReference>
<evidence type="ECO:0000313" key="7">
    <source>
        <dbReference type="Proteomes" id="UP001057134"/>
    </source>
</evidence>
<dbReference type="InterPro" id="IPR021136">
    <property type="entry name" value="Flagellar_hook_control-like_C"/>
</dbReference>
<name>A0ABY4RZI1_9BACL</name>
<dbReference type="Gene3D" id="3.30.750.140">
    <property type="match status" value="1"/>
</dbReference>
<organism evidence="6 7">
    <name type="scientific">Paenibacillus konkukensis</name>
    <dbReference type="NCBI Taxonomy" id="2020716"/>
    <lineage>
        <taxon>Bacteria</taxon>
        <taxon>Bacillati</taxon>
        <taxon>Bacillota</taxon>
        <taxon>Bacilli</taxon>
        <taxon>Bacillales</taxon>
        <taxon>Paenibacillaceae</taxon>
        <taxon>Paenibacillus</taxon>
    </lineage>
</organism>
<dbReference type="CDD" id="cd17470">
    <property type="entry name" value="T3SS_Flik_C"/>
    <property type="match status" value="1"/>
</dbReference>
<protein>
    <submittedName>
        <fullName evidence="6">Flagellar hook-length control protein FliK</fullName>
    </submittedName>
</protein>
<dbReference type="Pfam" id="PF02120">
    <property type="entry name" value="Flg_hook"/>
    <property type="match status" value="1"/>
</dbReference>
<sequence length="499" mass="51863">MVIQAQLSMNTAAAASGGTQGNAAGSGSSGTAAGQNADGFSAALIGLLGTGTASANTTGSQQPGVAGLNALAQLLAQLQDNSANQQLPAAEDSLKQLDALIELLQSGKDDASALLASPDIQAWLAQMQAMLVMMQPQAQAPAAVQQTSAEDQAHADSEGTQPAAAAVQSAPAAAASAIPSELFVPLEEQAPVQQSASQSVQPAEWKPVSKQEALTILKDFRQLLETNAAQSAAGVQPDGKTSAMQKLISELKHIIGNQAFVQTNPAQTSAPAATVVQPVHPGLEVLAAKTMPFRMEAKSEAQDAPLFEPLSDISASADDSQAVPVQDYLKQLTSNAAQTAKPPVLLMQAPTFAEDMTQFVMKSLTVQTLADGLTEAKLSLYPQHLGHVDVKLTMHNGQLIAQFMADSMAGKEMLESQLSQLRSTLQSQGIQVDKLEVTQNQAFQSGLFQEQRQQQSQQSGKQSKGNNGNGVSMEEELAQAVKSAPGLGRPGQTSIDVTA</sequence>
<dbReference type="InterPro" id="IPR052563">
    <property type="entry name" value="FliK"/>
</dbReference>
<feature type="domain" description="Flagellar hook-length control protein-like C-terminal" evidence="5">
    <location>
        <begin position="368"/>
        <end position="444"/>
    </location>
</feature>
<comment type="function">
    <text evidence="1">Controls the length of the flagellar hook.</text>
</comment>
<feature type="compositionally biased region" description="Low complexity" evidence="4">
    <location>
        <begin position="447"/>
        <end position="472"/>
    </location>
</feature>
<dbReference type="InterPro" id="IPR038610">
    <property type="entry name" value="FliK-like_C_sf"/>
</dbReference>
<dbReference type="Proteomes" id="UP001057134">
    <property type="component" value="Chromosome"/>
</dbReference>
<keyword evidence="7" id="KW-1185">Reference proteome</keyword>
<evidence type="ECO:0000256" key="1">
    <source>
        <dbReference type="ARBA" id="ARBA00003944"/>
    </source>
</evidence>
<dbReference type="RefSeq" id="WP_249862804.1">
    <property type="nucleotide sequence ID" value="NZ_CP027059.1"/>
</dbReference>
<evidence type="ECO:0000256" key="4">
    <source>
        <dbReference type="SAM" id="MobiDB-lite"/>
    </source>
</evidence>
<accession>A0ABY4RZI1</accession>
<gene>
    <name evidence="6" type="ORF">SK3146_06635</name>
</gene>